<proteinExistence type="inferred from homology"/>
<gene>
    <name evidence="11" type="ORF">CDL12_28786</name>
</gene>
<evidence type="ECO:0000256" key="3">
    <source>
        <dbReference type="ARBA" id="ARBA00023015"/>
    </source>
</evidence>
<keyword evidence="12" id="KW-1185">Reference proteome</keyword>
<evidence type="ECO:0000313" key="11">
    <source>
        <dbReference type="EMBL" id="PIM98730.1"/>
    </source>
</evidence>
<dbReference type="EMBL" id="NKXS01008135">
    <property type="protein sequence ID" value="PIM98730.1"/>
    <property type="molecule type" value="Genomic_DNA"/>
</dbReference>
<feature type="compositionally biased region" description="Basic and acidic residues" evidence="9">
    <location>
        <begin position="470"/>
        <end position="479"/>
    </location>
</feature>
<dbReference type="PANTHER" id="PTHR11850">
    <property type="entry name" value="HOMEOBOX PROTEIN TRANSCRIPTION FACTORS"/>
    <property type="match status" value="1"/>
</dbReference>
<dbReference type="FunFam" id="1.10.10.60:FF:000083">
    <property type="entry name" value="BEL1-like homeodomain protein 4"/>
    <property type="match status" value="1"/>
</dbReference>
<protein>
    <submittedName>
        <fullName evidence="11">Transcription factor MEIS1</fullName>
    </submittedName>
</protein>
<feature type="region of interest" description="Disordered" evidence="9">
    <location>
        <begin position="459"/>
        <end position="505"/>
    </location>
</feature>
<evidence type="ECO:0000256" key="8">
    <source>
        <dbReference type="PROSITE-ProRule" id="PRU00108"/>
    </source>
</evidence>
<sequence>MSQSFFQSGIYSFSNAYERSTTTSKQVQGDWMIREQGFENLPPDLAGPPPVYDSVGGMLPEIISSSWARKSGDILDDQIQTSHRWPQKQHIAGGVNENAEELSFINYPQLKASTYNNFQNHKLVPNSSDSQYLQGFHLIMDESARTGRVLEGQTGLSLSLSSNNAYGLKDLGTNYNELSFHSSRILPSDRENQVHFGHLESARSTNFVKNSKYLRAAQELLQEFCCVGRGQLRNQKIKKQESRNPNSASDSGASSSKEHTSLSPSERSEYQRRKIKLLSMLDEVDTRYLRYCEQMQVMVNSFDSIVGTGAAAPYTGLAQKAMSRHFRCMKDAIAGELRVCCEALGEKDVSGNNGLTRGETPRLKMLEQKYRQQKALQHMGMLDPEPWRPQRGLPERSVHILRSWLFEHFLHPYPSEADKHMLSRQTGLSKNQVSNWFINARVRLWKPMVEQMYQQEFQDEVQHPTASSGKQEKTTEPKPDNNVPCTAQTERSEKDPSGKQVAQAGGAASLPAEYRCFMEDPEAVLGSEFGLVAGSGGNVSQGEVSLTLGLRHSENHVPRMSQLSIRDFEAY</sequence>
<dbReference type="SMART" id="SM00389">
    <property type="entry name" value="HOX"/>
    <property type="match status" value="1"/>
</dbReference>
<keyword evidence="5 8" id="KW-0371">Homeobox</keyword>
<dbReference type="InterPro" id="IPR050224">
    <property type="entry name" value="TALE_homeobox"/>
</dbReference>
<reference evidence="12" key="1">
    <citation type="journal article" date="2018" name="Gigascience">
        <title>Genome assembly of the Pink Ipe (Handroanthus impetiginosus, Bignoniaceae), a highly valued, ecologically keystone Neotropical timber forest tree.</title>
        <authorList>
            <person name="Silva-Junior O.B."/>
            <person name="Grattapaglia D."/>
            <person name="Novaes E."/>
            <person name="Collevatti R.G."/>
        </authorList>
    </citation>
    <scope>NUCLEOTIDE SEQUENCE [LARGE SCALE GENOMIC DNA]</scope>
    <source>
        <strain evidence="12">cv. UFG-1</strain>
    </source>
</reference>
<feature type="DNA-binding region" description="Homeobox" evidence="8">
    <location>
        <begin position="386"/>
        <end position="448"/>
    </location>
</feature>
<keyword evidence="6" id="KW-0804">Transcription</keyword>
<dbReference type="AlphaFoldDB" id="A0A2G9G0C1"/>
<dbReference type="Gene3D" id="1.10.10.60">
    <property type="entry name" value="Homeodomain-like"/>
    <property type="match status" value="1"/>
</dbReference>
<evidence type="ECO:0000259" key="10">
    <source>
        <dbReference type="PROSITE" id="PS50071"/>
    </source>
</evidence>
<evidence type="ECO:0000256" key="4">
    <source>
        <dbReference type="ARBA" id="ARBA00023125"/>
    </source>
</evidence>
<dbReference type="SMART" id="SM00574">
    <property type="entry name" value="POX"/>
    <property type="match status" value="1"/>
</dbReference>
<feature type="domain" description="Homeobox" evidence="10">
    <location>
        <begin position="384"/>
        <end position="447"/>
    </location>
</feature>
<dbReference type="GO" id="GO:0003677">
    <property type="term" value="F:DNA binding"/>
    <property type="evidence" value="ECO:0007669"/>
    <property type="project" value="UniProtKB-UniRule"/>
</dbReference>
<dbReference type="InterPro" id="IPR001356">
    <property type="entry name" value="HD"/>
</dbReference>
<evidence type="ECO:0000256" key="6">
    <source>
        <dbReference type="ARBA" id="ARBA00023163"/>
    </source>
</evidence>
<evidence type="ECO:0000256" key="7">
    <source>
        <dbReference type="ARBA" id="ARBA00023242"/>
    </source>
</evidence>
<evidence type="ECO:0000256" key="5">
    <source>
        <dbReference type="ARBA" id="ARBA00023155"/>
    </source>
</evidence>
<comment type="subcellular location">
    <subcellularLocation>
        <location evidence="1 8">Nucleus</location>
    </subcellularLocation>
</comment>
<dbReference type="PROSITE" id="PS50071">
    <property type="entry name" value="HOMEOBOX_2"/>
    <property type="match status" value="1"/>
</dbReference>
<dbReference type="InterPro" id="IPR008422">
    <property type="entry name" value="KN_HD"/>
</dbReference>
<dbReference type="InterPro" id="IPR009057">
    <property type="entry name" value="Homeodomain-like_sf"/>
</dbReference>
<dbReference type="Pfam" id="PF05920">
    <property type="entry name" value="Homeobox_KN"/>
    <property type="match status" value="1"/>
</dbReference>
<dbReference type="Proteomes" id="UP000231279">
    <property type="component" value="Unassembled WGS sequence"/>
</dbReference>
<evidence type="ECO:0000313" key="12">
    <source>
        <dbReference type="Proteomes" id="UP000231279"/>
    </source>
</evidence>
<dbReference type="InterPro" id="IPR006563">
    <property type="entry name" value="POX_dom"/>
</dbReference>
<dbReference type="SUPFAM" id="SSF46689">
    <property type="entry name" value="Homeodomain-like"/>
    <property type="match status" value="1"/>
</dbReference>
<evidence type="ECO:0000256" key="2">
    <source>
        <dbReference type="ARBA" id="ARBA00006454"/>
    </source>
</evidence>
<organism evidence="11 12">
    <name type="scientific">Handroanthus impetiginosus</name>
    <dbReference type="NCBI Taxonomy" id="429701"/>
    <lineage>
        <taxon>Eukaryota</taxon>
        <taxon>Viridiplantae</taxon>
        <taxon>Streptophyta</taxon>
        <taxon>Embryophyta</taxon>
        <taxon>Tracheophyta</taxon>
        <taxon>Spermatophyta</taxon>
        <taxon>Magnoliopsida</taxon>
        <taxon>eudicotyledons</taxon>
        <taxon>Gunneridae</taxon>
        <taxon>Pentapetalae</taxon>
        <taxon>asterids</taxon>
        <taxon>lamiids</taxon>
        <taxon>Lamiales</taxon>
        <taxon>Bignoniaceae</taxon>
        <taxon>Crescentiina</taxon>
        <taxon>Tabebuia alliance</taxon>
        <taxon>Handroanthus</taxon>
    </lineage>
</organism>
<keyword evidence="4 8" id="KW-0238">DNA-binding</keyword>
<dbReference type="STRING" id="429701.A0A2G9G0C1"/>
<keyword evidence="3" id="KW-0805">Transcription regulation</keyword>
<dbReference type="GO" id="GO:0005634">
    <property type="term" value="C:nucleus"/>
    <property type="evidence" value="ECO:0007669"/>
    <property type="project" value="UniProtKB-SubCell"/>
</dbReference>
<name>A0A2G9G0C1_9LAMI</name>
<comment type="similarity">
    <text evidence="2">Belongs to the TALE/BELL homeobox family.</text>
</comment>
<feature type="compositionally biased region" description="Basic and acidic residues" evidence="9">
    <location>
        <begin position="256"/>
        <end position="269"/>
    </location>
</feature>
<feature type="region of interest" description="Disordered" evidence="9">
    <location>
        <begin position="236"/>
        <end position="269"/>
    </location>
</feature>
<evidence type="ECO:0000256" key="9">
    <source>
        <dbReference type="SAM" id="MobiDB-lite"/>
    </source>
</evidence>
<dbReference type="GO" id="GO:0006355">
    <property type="term" value="P:regulation of DNA-templated transcription"/>
    <property type="evidence" value="ECO:0007669"/>
    <property type="project" value="InterPro"/>
</dbReference>
<dbReference type="Pfam" id="PF07526">
    <property type="entry name" value="POX"/>
    <property type="match status" value="1"/>
</dbReference>
<evidence type="ECO:0000256" key="1">
    <source>
        <dbReference type="ARBA" id="ARBA00004123"/>
    </source>
</evidence>
<dbReference type="CDD" id="cd00086">
    <property type="entry name" value="homeodomain"/>
    <property type="match status" value="1"/>
</dbReference>
<dbReference type="OrthoDB" id="10056939at2759"/>
<accession>A0A2G9G0C1</accession>
<keyword evidence="7 8" id="KW-0539">Nucleus</keyword>
<comment type="caution">
    <text evidence="11">The sequence shown here is derived from an EMBL/GenBank/DDBJ whole genome shotgun (WGS) entry which is preliminary data.</text>
</comment>